<comment type="subcellular location">
    <subcellularLocation>
        <location evidence="1">Cell membrane</location>
        <topology evidence="1">Multi-pass membrane protein</topology>
    </subcellularLocation>
</comment>
<dbReference type="GO" id="GO:0005886">
    <property type="term" value="C:plasma membrane"/>
    <property type="evidence" value="ECO:0007669"/>
    <property type="project" value="UniProtKB-SubCell"/>
</dbReference>
<evidence type="ECO:0000256" key="6">
    <source>
        <dbReference type="SAM" id="Phobius"/>
    </source>
</evidence>
<feature type="transmembrane region" description="Helical" evidence="6">
    <location>
        <begin position="38"/>
        <end position="55"/>
    </location>
</feature>
<evidence type="ECO:0000256" key="1">
    <source>
        <dbReference type="ARBA" id="ARBA00004651"/>
    </source>
</evidence>
<organism evidence="8 9">
    <name type="scientific">Actinomadura montaniterrae</name>
    <dbReference type="NCBI Taxonomy" id="1803903"/>
    <lineage>
        <taxon>Bacteria</taxon>
        <taxon>Bacillati</taxon>
        <taxon>Actinomycetota</taxon>
        <taxon>Actinomycetes</taxon>
        <taxon>Streptosporangiales</taxon>
        <taxon>Thermomonosporaceae</taxon>
        <taxon>Actinomadura</taxon>
    </lineage>
</organism>
<dbReference type="GO" id="GO:0022857">
    <property type="term" value="F:transmembrane transporter activity"/>
    <property type="evidence" value="ECO:0007669"/>
    <property type="project" value="InterPro"/>
</dbReference>
<evidence type="ECO:0000256" key="3">
    <source>
        <dbReference type="ARBA" id="ARBA00022989"/>
    </source>
</evidence>
<name>A0A6L3VGJ9_9ACTN</name>
<keyword evidence="2 6" id="KW-0812">Transmembrane</keyword>
<dbReference type="PANTHER" id="PTHR42910">
    <property type="entry name" value="TRANSPORTER SCO4007-RELATED"/>
    <property type="match status" value="1"/>
</dbReference>
<dbReference type="InterPro" id="IPR020846">
    <property type="entry name" value="MFS_dom"/>
</dbReference>
<dbReference type="AlphaFoldDB" id="A0A6L3VGJ9"/>
<dbReference type="PANTHER" id="PTHR42910:SF1">
    <property type="entry name" value="MAJOR FACILITATOR SUPERFAMILY (MFS) PROFILE DOMAIN-CONTAINING PROTEIN"/>
    <property type="match status" value="1"/>
</dbReference>
<evidence type="ECO:0000313" key="9">
    <source>
        <dbReference type="Proteomes" id="UP000483004"/>
    </source>
</evidence>
<feature type="region of interest" description="Disordered" evidence="5">
    <location>
        <begin position="384"/>
        <end position="418"/>
    </location>
</feature>
<reference evidence="8 9" key="1">
    <citation type="submission" date="2019-09" db="EMBL/GenBank/DDBJ databases">
        <title>Actinomadura physcomitrii sp. nov., a novel actinomycete isolated from moss [Physcomitrium sphaericum (Ludw) Fuernr].</title>
        <authorList>
            <person name="Liu C."/>
            <person name="Zhuang X."/>
        </authorList>
    </citation>
    <scope>NUCLEOTIDE SEQUENCE [LARGE SCALE GENOMIC DNA]</scope>
    <source>
        <strain evidence="8 9">CYP1-1B</strain>
    </source>
</reference>
<dbReference type="InterPro" id="IPR011701">
    <property type="entry name" value="MFS"/>
</dbReference>
<dbReference type="PROSITE" id="PS50850">
    <property type="entry name" value="MFS"/>
    <property type="match status" value="1"/>
</dbReference>
<proteinExistence type="predicted"/>
<sequence length="418" mass="41548">MTWFLALTCGVTVANIYFPQALIPLIADGLRVSGGTAALAATSAQLGYAAGMFLLVPLGDRVPHRRLIAVLTALTGAGLLAAGLAPDAPALVAAGALVGATTSVPQIILPMAAGLAGERRRGAVTGTLLSGLIGGILLARAFGGVAGAQLGWRAPYLIAAVLALLLAPVLAVAVPVTAPASRQRYPRLLGEAVRLLRDEPDLRRSCVYQAAMFGGFSAAWTAVALLISGPRYGLGAQAVGLVALVGAASMVCTPVAGRRVDRAGPDAVTPVCALAALAAAAVLAFGSAGGAAGMAALVAGMLLLDAAVQSGQVANQARIFALRPQARARLNTAYMTCSFLGGSAGSWLGVRAYERFGWAGVCGLVAALAAAVLARHVLRRPARSPAAASPSAAGGAAGGAVSGGAAEPAPSPGRPRRR</sequence>
<dbReference type="CDD" id="cd17324">
    <property type="entry name" value="MFS_NepI_like"/>
    <property type="match status" value="1"/>
</dbReference>
<dbReference type="Pfam" id="PF07690">
    <property type="entry name" value="MFS_1"/>
    <property type="match status" value="1"/>
</dbReference>
<evidence type="ECO:0000256" key="4">
    <source>
        <dbReference type="ARBA" id="ARBA00023136"/>
    </source>
</evidence>
<evidence type="ECO:0000259" key="7">
    <source>
        <dbReference type="PROSITE" id="PS50850"/>
    </source>
</evidence>
<accession>A0A6L3VGJ9</accession>
<protein>
    <submittedName>
        <fullName evidence="8">MFS transporter</fullName>
    </submittedName>
</protein>
<feature type="compositionally biased region" description="Pro residues" evidence="5">
    <location>
        <begin position="409"/>
        <end position="418"/>
    </location>
</feature>
<feature type="transmembrane region" description="Helical" evidence="6">
    <location>
        <begin position="206"/>
        <end position="228"/>
    </location>
</feature>
<evidence type="ECO:0000256" key="2">
    <source>
        <dbReference type="ARBA" id="ARBA00022692"/>
    </source>
</evidence>
<keyword evidence="9" id="KW-1185">Reference proteome</keyword>
<feature type="transmembrane region" description="Helical" evidence="6">
    <location>
        <begin position="91"/>
        <end position="116"/>
    </location>
</feature>
<keyword evidence="3 6" id="KW-1133">Transmembrane helix</keyword>
<feature type="transmembrane region" description="Helical" evidence="6">
    <location>
        <begin position="156"/>
        <end position="178"/>
    </location>
</feature>
<evidence type="ECO:0000256" key="5">
    <source>
        <dbReference type="SAM" id="MobiDB-lite"/>
    </source>
</evidence>
<feature type="compositionally biased region" description="Low complexity" evidence="5">
    <location>
        <begin position="384"/>
        <end position="394"/>
    </location>
</feature>
<feature type="transmembrane region" description="Helical" evidence="6">
    <location>
        <begin position="234"/>
        <end position="255"/>
    </location>
</feature>
<feature type="domain" description="Major facilitator superfamily (MFS) profile" evidence="7">
    <location>
        <begin position="1"/>
        <end position="384"/>
    </location>
</feature>
<dbReference type="Gene3D" id="1.20.1250.20">
    <property type="entry name" value="MFS general substrate transporter like domains"/>
    <property type="match status" value="1"/>
</dbReference>
<feature type="transmembrane region" description="Helical" evidence="6">
    <location>
        <begin position="67"/>
        <end position="85"/>
    </location>
</feature>
<keyword evidence="4 6" id="KW-0472">Membrane</keyword>
<evidence type="ECO:0000313" key="8">
    <source>
        <dbReference type="EMBL" id="KAB2362738.1"/>
    </source>
</evidence>
<feature type="transmembrane region" description="Helical" evidence="6">
    <location>
        <begin position="128"/>
        <end position="150"/>
    </location>
</feature>
<gene>
    <name evidence="8" type="ORF">F9B16_44875</name>
</gene>
<dbReference type="EMBL" id="WBMR01000273">
    <property type="protein sequence ID" value="KAB2362738.1"/>
    <property type="molecule type" value="Genomic_DNA"/>
</dbReference>
<dbReference type="Proteomes" id="UP000483004">
    <property type="component" value="Unassembled WGS sequence"/>
</dbReference>
<dbReference type="OrthoDB" id="9815356at2"/>
<dbReference type="SUPFAM" id="SSF103473">
    <property type="entry name" value="MFS general substrate transporter"/>
    <property type="match status" value="1"/>
</dbReference>
<comment type="caution">
    <text evidence="8">The sequence shown here is derived from an EMBL/GenBank/DDBJ whole genome shotgun (WGS) entry which is preliminary data.</text>
</comment>
<dbReference type="InterPro" id="IPR036259">
    <property type="entry name" value="MFS_trans_sf"/>
</dbReference>
<feature type="transmembrane region" description="Helical" evidence="6">
    <location>
        <begin position="356"/>
        <end position="374"/>
    </location>
</feature>